<evidence type="ECO:0000256" key="1">
    <source>
        <dbReference type="SAM" id="Phobius"/>
    </source>
</evidence>
<protein>
    <recommendedName>
        <fullName evidence="4">Transposase</fullName>
    </recommendedName>
</protein>
<evidence type="ECO:0000313" key="2">
    <source>
        <dbReference type="EMBL" id="MDH6057221.1"/>
    </source>
</evidence>
<name>A0ABT6K4J7_9CYAN</name>
<keyword evidence="1" id="KW-0812">Transmembrane</keyword>
<comment type="caution">
    <text evidence="2">The sequence shown here is derived from an EMBL/GenBank/DDBJ whole genome shotgun (WGS) entry which is preliminary data.</text>
</comment>
<feature type="transmembrane region" description="Helical" evidence="1">
    <location>
        <begin position="33"/>
        <end position="51"/>
    </location>
</feature>
<keyword evidence="3" id="KW-1185">Reference proteome</keyword>
<evidence type="ECO:0000313" key="3">
    <source>
        <dbReference type="Proteomes" id="UP001159371"/>
    </source>
</evidence>
<dbReference type="Proteomes" id="UP001159371">
    <property type="component" value="Unassembled WGS sequence"/>
</dbReference>
<evidence type="ECO:0008006" key="4">
    <source>
        <dbReference type="Google" id="ProtNLM"/>
    </source>
</evidence>
<keyword evidence="1" id="KW-0472">Membrane</keyword>
<reference evidence="2 3" key="1">
    <citation type="journal article" date="2023" name="J. Phycol.">
        <title>Chrysosporum ovalisporum is synonymous with the true-branching cyanobacterium Umezakia natans (Nostocales/Aphanizomenonaceae).</title>
        <authorList>
            <person name="McGregor G.B."/>
            <person name="Sendall B.C."/>
            <person name="Niiyama Y."/>
            <person name="Tuji A."/>
            <person name="Willis A."/>
        </authorList>
    </citation>
    <scope>NUCLEOTIDE SEQUENCE [LARGE SCALE GENOMIC DNA]</scope>
    <source>
        <strain evidence="2 3">FSS-43</strain>
    </source>
</reference>
<accession>A0ABT6K4J7</accession>
<proteinExistence type="predicted"/>
<sequence length="54" mass="6083">MTSGIIHLSQHKAKNIAQGFKVRLATFKCNARFARWDIFVIFAISLGLLIADHL</sequence>
<dbReference type="EMBL" id="JANQDO010000073">
    <property type="protein sequence ID" value="MDH6057221.1"/>
    <property type="molecule type" value="Genomic_DNA"/>
</dbReference>
<dbReference type="RefSeq" id="WP_280657010.1">
    <property type="nucleotide sequence ID" value="NZ_JANQDO010000073.1"/>
</dbReference>
<keyword evidence="1" id="KW-1133">Transmembrane helix</keyword>
<gene>
    <name evidence="2" type="ORF">NWP19_10610</name>
</gene>
<organism evidence="2 3">
    <name type="scientific">Umezakia ovalisporum FSS-43</name>
    <dbReference type="NCBI Taxonomy" id="2740520"/>
    <lineage>
        <taxon>Bacteria</taxon>
        <taxon>Bacillati</taxon>
        <taxon>Cyanobacteriota</taxon>
        <taxon>Cyanophyceae</taxon>
        <taxon>Nostocales</taxon>
        <taxon>Nodulariaceae</taxon>
        <taxon>Umezakia</taxon>
    </lineage>
</organism>